<feature type="transmembrane region" description="Helical" evidence="1">
    <location>
        <begin position="267"/>
        <end position="290"/>
    </location>
</feature>
<dbReference type="PANTHER" id="PTHR34502:SF5">
    <property type="entry name" value="DUF6594 DOMAIN-CONTAINING PROTEIN"/>
    <property type="match status" value="1"/>
</dbReference>
<sequence>MAHPEPQQPQQPQPVADPMALSALAGLMTAKEDCAIFRRFDELNLLNLLILQDEIRKLTDRFNELRSQTTTDTGVVVDAWYMPAQPLGNRNAPRGQHQAIQEVDAQRQEVWAQLKAKLSEYNTALTELAQLRSMEPPNAQNIKRLRIGIDKLVARSLLAEDVTKSWDTAFEDDFAVIRSGANERFRPNMWIRLGFEIFKWEIWGRHKAAASTLSTEPRVIVLGKKKPRTSRAEQARKHAFVSRLLMASFGGIALLLPTIIMSKVQEINVSLITTSVAVLVFGLALVFGATDSTGKDVLAATAAYTAVLVVFVGTSLAGSSNVSTETEPLGNATTTAS</sequence>
<organism evidence="3 4">
    <name type="scientific">Cercophora newfieldiana</name>
    <dbReference type="NCBI Taxonomy" id="92897"/>
    <lineage>
        <taxon>Eukaryota</taxon>
        <taxon>Fungi</taxon>
        <taxon>Dikarya</taxon>
        <taxon>Ascomycota</taxon>
        <taxon>Pezizomycotina</taxon>
        <taxon>Sordariomycetes</taxon>
        <taxon>Sordariomycetidae</taxon>
        <taxon>Sordariales</taxon>
        <taxon>Lasiosphaeriaceae</taxon>
        <taxon>Cercophora</taxon>
    </lineage>
</organism>
<feature type="transmembrane region" description="Helical" evidence="1">
    <location>
        <begin position="240"/>
        <end position="261"/>
    </location>
</feature>
<accession>A0AA39Y3T3</accession>
<dbReference type="EMBL" id="JAULSV010000004">
    <property type="protein sequence ID" value="KAK0645408.1"/>
    <property type="molecule type" value="Genomic_DNA"/>
</dbReference>
<feature type="transmembrane region" description="Helical" evidence="1">
    <location>
        <begin position="297"/>
        <end position="318"/>
    </location>
</feature>
<comment type="caution">
    <text evidence="3">The sequence shown here is derived from an EMBL/GenBank/DDBJ whole genome shotgun (WGS) entry which is preliminary data.</text>
</comment>
<keyword evidence="1" id="KW-1133">Transmembrane helix</keyword>
<gene>
    <name evidence="3" type="ORF">B0T16DRAFT_139687</name>
</gene>
<proteinExistence type="predicted"/>
<evidence type="ECO:0000313" key="3">
    <source>
        <dbReference type="EMBL" id="KAK0645408.1"/>
    </source>
</evidence>
<name>A0AA39Y3T3_9PEZI</name>
<evidence type="ECO:0000256" key="1">
    <source>
        <dbReference type="SAM" id="Phobius"/>
    </source>
</evidence>
<evidence type="ECO:0000313" key="4">
    <source>
        <dbReference type="Proteomes" id="UP001174936"/>
    </source>
</evidence>
<evidence type="ECO:0000259" key="2">
    <source>
        <dbReference type="Pfam" id="PF20237"/>
    </source>
</evidence>
<dbReference type="Pfam" id="PF20237">
    <property type="entry name" value="DUF6594"/>
    <property type="match status" value="1"/>
</dbReference>
<keyword evidence="1" id="KW-0812">Transmembrane</keyword>
<dbReference type="AlphaFoldDB" id="A0AA39Y3T3"/>
<dbReference type="PANTHER" id="PTHR34502">
    <property type="entry name" value="DUF6594 DOMAIN-CONTAINING PROTEIN-RELATED"/>
    <property type="match status" value="1"/>
</dbReference>
<dbReference type="Proteomes" id="UP001174936">
    <property type="component" value="Unassembled WGS sequence"/>
</dbReference>
<keyword evidence="4" id="KW-1185">Reference proteome</keyword>
<keyword evidence="1" id="KW-0472">Membrane</keyword>
<feature type="domain" description="DUF6594" evidence="2">
    <location>
        <begin position="23"/>
        <end position="309"/>
    </location>
</feature>
<protein>
    <recommendedName>
        <fullName evidence="2">DUF6594 domain-containing protein</fullName>
    </recommendedName>
</protein>
<reference evidence="3" key="1">
    <citation type="submission" date="2023-06" db="EMBL/GenBank/DDBJ databases">
        <title>Genome-scale phylogeny and comparative genomics of the fungal order Sordariales.</title>
        <authorList>
            <consortium name="Lawrence Berkeley National Laboratory"/>
            <person name="Hensen N."/>
            <person name="Bonometti L."/>
            <person name="Westerberg I."/>
            <person name="Brannstrom I.O."/>
            <person name="Guillou S."/>
            <person name="Cros-Aarteil S."/>
            <person name="Calhoun S."/>
            <person name="Haridas S."/>
            <person name="Kuo A."/>
            <person name="Mondo S."/>
            <person name="Pangilinan J."/>
            <person name="Riley R."/>
            <person name="Labutti K."/>
            <person name="Andreopoulos B."/>
            <person name="Lipzen A."/>
            <person name="Chen C."/>
            <person name="Yanf M."/>
            <person name="Daum C."/>
            <person name="Ng V."/>
            <person name="Clum A."/>
            <person name="Steindorff A."/>
            <person name="Ohm R."/>
            <person name="Martin F."/>
            <person name="Silar P."/>
            <person name="Natvig D."/>
            <person name="Lalanne C."/>
            <person name="Gautier V."/>
            <person name="Ament-Velasquez S.L."/>
            <person name="Kruys A."/>
            <person name="Hutchinson M.I."/>
            <person name="Powell A.J."/>
            <person name="Barry K."/>
            <person name="Miller A.N."/>
            <person name="Grigoriev I.V."/>
            <person name="Debuchy R."/>
            <person name="Gladieux P."/>
            <person name="Thoren M.H."/>
            <person name="Johannesson H."/>
        </authorList>
    </citation>
    <scope>NUCLEOTIDE SEQUENCE</scope>
    <source>
        <strain evidence="3">SMH2532-1</strain>
    </source>
</reference>
<dbReference type="InterPro" id="IPR046529">
    <property type="entry name" value="DUF6594"/>
</dbReference>